<dbReference type="OrthoDB" id="7569823at2"/>
<protein>
    <submittedName>
        <fullName evidence="3">Uncharacterized protein</fullName>
    </submittedName>
</protein>
<feature type="signal peptide" evidence="2">
    <location>
        <begin position="1"/>
        <end position="22"/>
    </location>
</feature>
<dbReference type="EMBL" id="CP000927">
    <property type="protein sequence ID" value="ABZ73592.1"/>
    <property type="molecule type" value="Genomic_DNA"/>
</dbReference>
<dbReference type="KEGG" id="cak:Caul_4472"/>
<gene>
    <name evidence="3" type="ordered locus">Caul_4472</name>
</gene>
<dbReference type="eggNOG" id="ENOG50337Y5">
    <property type="taxonomic scope" value="Bacteria"/>
</dbReference>
<evidence type="ECO:0000256" key="1">
    <source>
        <dbReference type="SAM" id="MobiDB-lite"/>
    </source>
</evidence>
<reference evidence="3" key="1">
    <citation type="submission" date="2008-01" db="EMBL/GenBank/DDBJ databases">
        <title>Complete sequence of chromosome of Caulobacter sp. K31.</title>
        <authorList>
            <consortium name="US DOE Joint Genome Institute"/>
            <person name="Copeland A."/>
            <person name="Lucas S."/>
            <person name="Lapidus A."/>
            <person name="Barry K."/>
            <person name="Glavina del Rio T."/>
            <person name="Dalin E."/>
            <person name="Tice H."/>
            <person name="Pitluck S."/>
            <person name="Bruce D."/>
            <person name="Goodwin L."/>
            <person name="Thompson L.S."/>
            <person name="Brettin T."/>
            <person name="Detter J.C."/>
            <person name="Han C."/>
            <person name="Schmutz J."/>
            <person name="Larimer F."/>
            <person name="Land M."/>
            <person name="Hauser L."/>
            <person name="Kyrpides N."/>
            <person name="Kim E."/>
            <person name="Stephens C."/>
            <person name="Richardson P."/>
        </authorList>
    </citation>
    <scope>NUCLEOTIDE SEQUENCE [LARGE SCALE GENOMIC DNA]</scope>
    <source>
        <strain evidence="3">K31</strain>
    </source>
</reference>
<dbReference type="STRING" id="366602.Caul_4472"/>
<evidence type="ECO:0000256" key="2">
    <source>
        <dbReference type="SAM" id="SignalP"/>
    </source>
</evidence>
<dbReference type="AlphaFoldDB" id="B0T0U4"/>
<proteinExistence type="predicted"/>
<sequence length="149" mass="16811" precursor="true">MKKILLSIVAASAIAVAVPAVASAQAYGYDRGDRGGWDHGDDRGDRGDRGGWDDRGDRGGWNHGGDRAARLDQRIDINVRNGTLNRRGAMRLKSELRDTVRLADRWARDGLSRAERAELDRRFDRISAQIDYRADRDRDYGYGYGYGRR</sequence>
<dbReference type="HOGENOM" id="CLU_146553_0_0_5"/>
<name>B0T0U4_CAUSK</name>
<accession>B0T0U4</accession>
<feature type="region of interest" description="Disordered" evidence="1">
    <location>
        <begin position="32"/>
        <end position="66"/>
    </location>
</feature>
<keyword evidence="2" id="KW-0732">Signal</keyword>
<feature type="chain" id="PRO_5002755768" evidence="2">
    <location>
        <begin position="23"/>
        <end position="149"/>
    </location>
</feature>
<organism evidence="3">
    <name type="scientific">Caulobacter sp. (strain K31)</name>
    <dbReference type="NCBI Taxonomy" id="366602"/>
    <lineage>
        <taxon>Bacteria</taxon>
        <taxon>Pseudomonadati</taxon>
        <taxon>Pseudomonadota</taxon>
        <taxon>Alphaproteobacteria</taxon>
        <taxon>Caulobacterales</taxon>
        <taxon>Caulobacteraceae</taxon>
        <taxon>Caulobacter</taxon>
    </lineage>
</organism>
<evidence type="ECO:0000313" key="3">
    <source>
        <dbReference type="EMBL" id="ABZ73592.1"/>
    </source>
</evidence>